<evidence type="ECO:0000256" key="2">
    <source>
        <dbReference type="PROSITE-ProRule" id="PRU00339"/>
    </source>
</evidence>
<evidence type="ECO:0000313" key="9">
    <source>
        <dbReference type="Proteomes" id="UP000001554"/>
    </source>
</evidence>
<dbReference type="Gene3D" id="1.10.287.110">
    <property type="entry name" value="DnaJ domain"/>
    <property type="match status" value="1"/>
</dbReference>
<dbReference type="SUPFAM" id="SSF46934">
    <property type="entry name" value="UBA-like"/>
    <property type="match status" value="1"/>
</dbReference>
<feature type="region of interest" description="Disordered" evidence="4">
    <location>
        <begin position="292"/>
        <end position="328"/>
    </location>
</feature>
<dbReference type="SMART" id="SM00360">
    <property type="entry name" value="RRM"/>
    <property type="match status" value="1"/>
</dbReference>
<dbReference type="Gene3D" id="1.25.40.10">
    <property type="entry name" value="Tetratricopeptide repeat domain"/>
    <property type="match status" value="1"/>
</dbReference>
<dbReference type="GO" id="GO:0003723">
    <property type="term" value="F:RNA binding"/>
    <property type="evidence" value="ECO:0007669"/>
    <property type="project" value="UniProtKB-UniRule"/>
</dbReference>
<proteinExistence type="predicted"/>
<dbReference type="InterPro" id="IPR009060">
    <property type="entry name" value="UBA-like_sf"/>
</dbReference>
<feature type="compositionally biased region" description="Basic and acidic residues" evidence="4">
    <location>
        <begin position="150"/>
        <end position="170"/>
    </location>
</feature>
<dbReference type="InterPro" id="IPR036869">
    <property type="entry name" value="J_dom_sf"/>
</dbReference>
<feature type="region of interest" description="Disordered" evidence="4">
    <location>
        <begin position="618"/>
        <end position="703"/>
    </location>
</feature>
<evidence type="ECO:0000256" key="3">
    <source>
        <dbReference type="PROSITE-ProRule" id="PRU00723"/>
    </source>
</evidence>
<organism evidence="9 10">
    <name type="scientific">Branchiostoma floridae</name>
    <name type="common">Florida lancelet</name>
    <name type="synonym">Amphioxus</name>
    <dbReference type="NCBI Taxonomy" id="7739"/>
    <lineage>
        <taxon>Eukaryota</taxon>
        <taxon>Metazoa</taxon>
        <taxon>Chordata</taxon>
        <taxon>Cephalochordata</taxon>
        <taxon>Leptocardii</taxon>
        <taxon>Amphioxiformes</taxon>
        <taxon>Branchiostomatidae</taxon>
        <taxon>Branchiostoma</taxon>
    </lineage>
</organism>
<feature type="compositionally biased region" description="Basic and acidic residues" evidence="4">
    <location>
        <begin position="303"/>
        <end position="322"/>
    </location>
</feature>
<gene>
    <name evidence="10" type="primary">LOC118414296</name>
</gene>
<evidence type="ECO:0000259" key="7">
    <source>
        <dbReference type="PROSITE" id="PS50102"/>
    </source>
</evidence>
<protein>
    <submittedName>
        <fullName evidence="10">Uncharacterized protein LOC118414296 isoform X1</fullName>
    </submittedName>
</protein>
<dbReference type="CDD" id="cd00590">
    <property type="entry name" value="RRM_SF"/>
    <property type="match status" value="1"/>
</dbReference>
<dbReference type="InterPro" id="IPR035979">
    <property type="entry name" value="RBD_domain_sf"/>
</dbReference>
<feature type="domain" description="RRM" evidence="7">
    <location>
        <begin position="532"/>
        <end position="604"/>
    </location>
</feature>
<evidence type="ECO:0000259" key="5">
    <source>
        <dbReference type="PROSITE" id="PS50030"/>
    </source>
</evidence>
<feature type="zinc finger region" description="C3H1-type" evidence="3">
    <location>
        <begin position="706"/>
        <end position="733"/>
    </location>
</feature>
<keyword evidence="9" id="KW-1185">Reference proteome</keyword>
<feature type="compositionally biased region" description="Basic and acidic residues" evidence="4">
    <location>
        <begin position="219"/>
        <end position="229"/>
    </location>
</feature>
<feature type="compositionally biased region" description="Low complexity" evidence="4">
    <location>
        <begin position="618"/>
        <end position="638"/>
    </location>
</feature>
<feature type="compositionally biased region" description="Polar residues" evidence="4">
    <location>
        <begin position="679"/>
        <end position="693"/>
    </location>
</feature>
<dbReference type="PROSITE" id="PS50030">
    <property type="entry name" value="UBA"/>
    <property type="match status" value="1"/>
</dbReference>
<dbReference type="SUPFAM" id="SSF48452">
    <property type="entry name" value="TPR-like"/>
    <property type="match status" value="1"/>
</dbReference>
<feature type="domain" description="UBA" evidence="5">
    <location>
        <begin position="441"/>
        <end position="483"/>
    </location>
</feature>
<dbReference type="SMART" id="SM00271">
    <property type="entry name" value="DnaJ"/>
    <property type="match status" value="1"/>
</dbReference>
<evidence type="ECO:0000256" key="1">
    <source>
        <dbReference type="PROSITE-ProRule" id="PRU00176"/>
    </source>
</evidence>
<feature type="compositionally biased region" description="Low complexity" evidence="4">
    <location>
        <begin position="292"/>
        <end position="302"/>
    </location>
</feature>
<dbReference type="SUPFAM" id="SSF46565">
    <property type="entry name" value="Chaperone J-domain"/>
    <property type="match status" value="1"/>
</dbReference>
<keyword evidence="3" id="KW-0479">Metal-binding</keyword>
<keyword evidence="2" id="KW-0802">TPR repeat</keyword>
<feature type="region of interest" description="Disordered" evidence="4">
    <location>
        <begin position="133"/>
        <end position="274"/>
    </location>
</feature>
<dbReference type="InterPro" id="IPR000571">
    <property type="entry name" value="Znf_CCCH"/>
</dbReference>
<dbReference type="RefSeq" id="XP_035674141.1">
    <property type="nucleotide sequence ID" value="XM_035818248.1"/>
</dbReference>
<dbReference type="PROSITE" id="PS50076">
    <property type="entry name" value="DNAJ_2"/>
    <property type="match status" value="1"/>
</dbReference>
<feature type="domain" description="C3H1-type" evidence="8">
    <location>
        <begin position="706"/>
        <end position="733"/>
    </location>
</feature>
<dbReference type="Gene3D" id="3.30.70.330">
    <property type="match status" value="1"/>
</dbReference>
<dbReference type="PROSITE" id="PS50103">
    <property type="entry name" value="ZF_C3H1"/>
    <property type="match status" value="1"/>
</dbReference>
<dbReference type="InterPro" id="IPR011990">
    <property type="entry name" value="TPR-like_helical_dom_sf"/>
</dbReference>
<sequence>MKLTRDEAYEVLELPLGADGDSIRTSYKRLALKWHPDKHANDPEATKKFQEVSAAYKRLSADDDDDSDFEMSPQDMFDLFARIFMASRLNMFVPLGGFNPYNGHFESDSSDYTSDDGDTDILNIMADKIKQRVDARRFNKQPDVGRPAHRLTEDQARKNAEELIAEEEKRKKAAEKRRAKKKRRKEKKRQEKEKKEKVDEKIVEPEEGEEEDTDEPEDADSKKSFHQTDKIVANGKVESSTKNPMSDSRSKKKKKDSKRVVDESSSSEEEEPFFDPNSAFVANAAKKSVQAAAASSSKSAGPSKKEKAVNGQERGRKERKEQEEETIEELDPVVLKSRQIAVRGNEMANHGHYGNAVELFTAAIKLDPSDFRFFGNRSYCFDRMGLYDKALSDAGKAIDIAPDWPKGYFRKGRALAGLKLFADAERAFEKVLKLDRNCEDAMQELLRVRTQQLMEMGFSRQQSEHAIRVHGTVQAALDSLLAGVVQESSLSQEVYLSDEEFDHYSNVPTFTEVLPSGTARAGSTKPPVDGVTALWVGNVLPKVKEEQIRKLFKKYGEITSVRMLSDRYCCFVNFRSKDAAELALKGLQGHELEGQHLLIKYPDNPIVNGQRTTVLRKTNITVPTTTPTNSTTTVKPTSAIPQQPKAKQPSNNQKSQANREQQREQQQSRGKANPAMQVATAQQNSMRTEQPTQALELDKKSGPVKTTKGDECYFWRTTGCHFGDRCIYQHIPESKGCEKKPWHK</sequence>
<evidence type="ECO:0000313" key="10">
    <source>
        <dbReference type="RefSeq" id="XP_035674141.1"/>
    </source>
</evidence>
<dbReference type="Pfam" id="PF00226">
    <property type="entry name" value="DnaJ"/>
    <property type="match status" value="1"/>
</dbReference>
<dbReference type="PROSITE" id="PS50102">
    <property type="entry name" value="RRM"/>
    <property type="match status" value="1"/>
</dbReference>
<reference evidence="10" key="2">
    <citation type="submission" date="2025-08" db="UniProtKB">
        <authorList>
            <consortium name="RefSeq"/>
        </authorList>
    </citation>
    <scope>IDENTIFICATION</scope>
    <source>
        <strain evidence="10">S238N-H82</strain>
        <tissue evidence="10">Testes</tissue>
    </source>
</reference>
<feature type="compositionally biased region" description="Basic residues" evidence="4">
    <location>
        <begin position="171"/>
        <end position="187"/>
    </location>
</feature>
<dbReference type="GeneID" id="118414296"/>
<name>A0A9J7L1D6_BRAFL</name>
<evidence type="ECO:0000259" key="8">
    <source>
        <dbReference type="PROSITE" id="PS50103"/>
    </source>
</evidence>
<keyword evidence="3" id="KW-0862">Zinc</keyword>
<feature type="compositionally biased region" description="Acidic residues" evidence="4">
    <location>
        <begin position="205"/>
        <end position="218"/>
    </location>
</feature>
<dbReference type="Proteomes" id="UP000001554">
    <property type="component" value="Chromosome 4"/>
</dbReference>
<dbReference type="InterPro" id="IPR019734">
    <property type="entry name" value="TPR_rpt"/>
</dbReference>
<accession>A0A9J7L1D6</accession>
<dbReference type="InterPro" id="IPR000504">
    <property type="entry name" value="RRM_dom"/>
</dbReference>
<dbReference type="InterPro" id="IPR015940">
    <property type="entry name" value="UBA"/>
</dbReference>
<evidence type="ECO:0000259" key="6">
    <source>
        <dbReference type="PROSITE" id="PS50076"/>
    </source>
</evidence>
<dbReference type="PANTHER" id="PTHR47678:SF4">
    <property type="entry name" value="SHOCK PROTEIN 70 (HSP70)-INTERACTING PROTEIN, PUTATIVE-RELATED"/>
    <property type="match status" value="1"/>
</dbReference>
<dbReference type="Gene3D" id="1.10.8.10">
    <property type="entry name" value="DNA helicase RuvA subunit, C-terminal domain"/>
    <property type="match status" value="1"/>
</dbReference>
<dbReference type="OMA" id="KLNGHCI"/>
<dbReference type="GO" id="GO:0008270">
    <property type="term" value="F:zinc ion binding"/>
    <property type="evidence" value="ECO:0007669"/>
    <property type="project" value="UniProtKB-KW"/>
</dbReference>
<dbReference type="InterPro" id="IPR012677">
    <property type="entry name" value="Nucleotide-bd_a/b_plait_sf"/>
</dbReference>
<feature type="repeat" description="TPR" evidence="2">
    <location>
        <begin position="337"/>
        <end position="370"/>
    </location>
</feature>
<reference evidence="9" key="1">
    <citation type="journal article" date="2020" name="Nat. Ecol. Evol.">
        <title>Deeply conserved synteny resolves early events in vertebrate evolution.</title>
        <authorList>
            <person name="Simakov O."/>
            <person name="Marletaz F."/>
            <person name="Yue J.X."/>
            <person name="O'Connell B."/>
            <person name="Jenkins J."/>
            <person name="Brandt A."/>
            <person name="Calef R."/>
            <person name="Tung C.H."/>
            <person name="Huang T.K."/>
            <person name="Schmutz J."/>
            <person name="Satoh N."/>
            <person name="Yu J.K."/>
            <person name="Putnam N.H."/>
            <person name="Green R.E."/>
            <person name="Rokhsar D.S."/>
        </authorList>
    </citation>
    <scope>NUCLEOTIDE SEQUENCE [LARGE SCALE GENOMIC DNA]</scope>
    <source>
        <strain evidence="9">S238N-H82</strain>
    </source>
</reference>
<dbReference type="Pfam" id="PF00076">
    <property type="entry name" value="RRM_1"/>
    <property type="match status" value="1"/>
</dbReference>
<dbReference type="PROSITE" id="PS50005">
    <property type="entry name" value="TPR"/>
    <property type="match status" value="1"/>
</dbReference>
<dbReference type="Pfam" id="PF13181">
    <property type="entry name" value="TPR_8"/>
    <property type="match status" value="1"/>
</dbReference>
<dbReference type="SUPFAM" id="SSF54928">
    <property type="entry name" value="RNA-binding domain, RBD"/>
    <property type="match status" value="1"/>
</dbReference>
<keyword evidence="1" id="KW-0694">RNA-binding</keyword>
<keyword evidence="3" id="KW-0863">Zinc-finger</keyword>
<dbReference type="InterPro" id="IPR001623">
    <property type="entry name" value="DnaJ_domain"/>
</dbReference>
<dbReference type="OrthoDB" id="2017782at2759"/>
<dbReference type="CDD" id="cd06257">
    <property type="entry name" value="DnaJ"/>
    <property type="match status" value="1"/>
</dbReference>
<dbReference type="SMART" id="SM00028">
    <property type="entry name" value="TPR"/>
    <property type="match status" value="3"/>
</dbReference>
<dbReference type="PRINTS" id="PR00625">
    <property type="entry name" value="JDOMAIN"/>
</dbReference>
<dbReference type="PANTHER" id="PTHR47678">
    <property type="entry name" value="TETRATRICOPEPTIDE REPEAT PROTEIN 31"/>
    <property type="match status" value="1"/>
</dbReference>
<dbReference type="KEGG" id="bfo:118414296"/>
<dbReference type="AlphaFoldDB" id="A0A9J7L1D6"/>
<evidence type="ECO:0000256" key="4">
    <source>
        <dbReference type="SAM" id="MobiDB-lite"/>
    </source>
</evidence>
<feature type="compositionally biased region" description="Basic and acidic residues" evidence="4">
    <location>
        <begin position="188"/>
        <end position="204"/>
    </location>
</feature>
<feature type="compositionally biased region" description="Polar residues" evidence="4">
    <location>
        <begin position="648"/>
        <end position="658"/>
    </location>
</feature>
<feature type="domain" description="J" evidence="6">
    <location>
        <begin position="7"/>
        <end position="81"/>
    </location>
</feature>